<dbReference type="EMBL" id="BSFP01000054">
    <property type="protein sequence ID" value="GLL05195.1"/>
    <property type="molecule type" value="Genomic_DNA"/>
</dbReference>
<gene>
    <name evidence="4" type="ORF">GCM10017581_069420</name>
</gene>
<dbReference type="PANTHER" id="PTHR34154">
    <property type="entry name" value="ALKALI-SENSITIVE LINKAGE PROTEIN 1"/>
    <property type="match status" value="1"/>
</dbReference>
<feature type="chain" id="PRO_5040934997" description="Ricin B lectin domain-containing protein" evidence="2">
    <location>
        <begin position="42"/>
        <end position="436"/>
    </location>
</feature>
<sequence>MTPVRAWPSLGAMKLGRKPLFALLAAAAVAAGAFGLTNAMAATGAPITGVAGKCVDVAGSNSANGTAVQLWTCNGTGAQQWTLTAADKSIRALNKCLDVTGAATADGAKVQLYDCNGTGAQHWTASGTQLVNTGSGKCLDASGNSSADGTRLQIWACTGNANQQWKLPGGGTTPTATATRTAGPSPSASRTSGPSVKKKGVSTWQFTGLSDAMRNVGSGWYYNWSPDNDSMPAPAEFVPMIWGAANVTDTTLAKVRTEGTTLLGFNEPDMQGQANMTVEQALSLWPRLQSTGMRLGSPAVAWGGDQAGGWLDRFMTGARQQNKRVDFITLHWYGSDFSDAAVGQFLGYVQRVHDRYNLPIWITEYGLMNFTGTPKFPNTAQITSFITRTTTQMQATVYIERYAWFSLPAVGDSLPYGLYKDGSTPTPAGEAYRAAA</sequence>
<evidence type="ECO:0000256" key="1">
    <source>
        <dbReference type="SAM" id="MobiDB-lite"/>
    </source>
</evidence>
<feature type="compositionally biased region" description="Low complexity" evidence="1">
    <location>
        <begin position="173"/>
        <end position="189"/>
    </location>
</feature>
<protein>
    <recommendedName>
        <fullName evidence="3">Ricin B lectin domain-containing protein</fullName>
    </recommendedName>
</protein>
<dbReference type="GO" id="GO:0071966">
    <property type="term" value="P:fungal-type cell wall polysaccharide metabolic process"/>
    <property type="evidence" value="ECO:0007669"/>
    <property type="project" value="TreeGrafter"/>
</dbReference>
<dbReference type="SMART" id="SM00458">
    <property type="entry name" value="RICIN"/>
    <property type="match status" value="1"/>
</dbReference>
<accession>A0A9W6KRR6</accession>
<dbReference type="Gene3D" id="2.80.10.50">
    <property type="match status" value="3"/>
</dbReference>
<dbReference type="InterPro" id="IPR053183">
    <property type="entry name" value="ASL1"/>
</dbReference>
<name>A0A9W6KRR6_9ACTN</name>
<keyword evidence="2" id="KW-0732">Signal</keyword>
<feature type="signal peptide" evidence="2">
    <location>
        <begin position="1"/>
        <end position="41"/>
    </location>
</feature>
<evidence type="ECO:0000259" key="3">
    <source>
        <dbReference type="SMART" id="SM00458"/>
    </source>
</evidence>
<dbReference type="PANTHER" id="PTHR34154:SF3">
    <property type="entry name" value="ALKALI-SENSITIVE LINKAGE PROTEIN 1"/>
    <property type="match status" value="1"/>
</dbReference>
<dbReference type="AlphaFoldDB" id="A0A9W6KRR6"/>
<reference evidence="4" key="1">
    <citation type="journal article" date="2014" name="Int. J. Syst. Evol. Microbiol.">
        <title>Complete genome sequence of Corynebacterium casei LMG S-19264T (=DSM 44701T), isolated from a smear-ripened cheese.</title>
        <authorList>
            <consortium name="US DOE Joint Genome Institute (JGI-PGF)"/>
            <person name="Walter F."/>
            <person name="Albersmeier A."/>
            <person name="Kalinowski J."/>
            <person name="Ruckert C."/>
        </authorList>
    </citation>
    <scope>NUCLEOTIDE SEQUENCE</scope>
    <source>
        <strain evidence="4">VKM Ac-1321</strain>
    </source>
</reference>
<organism evidence="4 5">
    <name type="scientific">Dactylosporangium matsuzakiense</name>
    <dbReference type="NCBI Taxonomy" id="53360"/>
    <lineage>
        <taxon>Bacteria</taxon>
        <taxon>Bacillati</taxon>
        <taxon>Actinomycetota</taxon>
        <taxon>Actinomycetes</taxon>
        <taxon>Micromonosporales</taxon>
        <taxon>Micromonosporaceae</taxon>
        <taxon>Dactylosporangium</taxon>
    </lineage>
</organism>
<comment type="caution">
    <text evidence="4">The sequence shown here is derived from an EMBL/GenBank/DDBJ whole genome shotgun (WGS) entry which is preliminary data.</text>
</comment>
<reference evidence="4" key="2">
    <citation type="submission" date="2023-01" db="EMBL/GenBank/DDBJ databases">
        <authorList>
            <person name="Sun Q."/>
            <person name="Evtushenko L."/>
        </authorList>
    </citation>
    <scope>NUCLEOTIDE SEQUENCE</scope>
    <source>
        <strain evidence="4">VKM Ac-1321</strain>
    </source>
</reference>
<dbReference type="CDD" id="cd23451">
    <property type="entry name" value="beta-trefoil_Ricin_laminarinase"/>
    <property type="match status" value="1"/>
</dbReference>
<evidence type="ECO:0000313" key="4">
    <source>
        <dbReference type="EMBL" id="GLL05195.1"/>
    </source>
</evidence>
<dbReference type="InterPro" id="IPR017853">
    <property type="entry name" value="GH"/>
</dbReference>
<dbReference type="PROSITE" id="PS50231">
    <property type="entry name" value="RICIN_B_LECTIN"/>
    <property type="match status" value="1"/>
</dbReference>
<dbReference type="Proteomes" id="UP001143480">
    <property type="component" value="Unassembled WGS sequence"/>
</dbReference>
<dbReference type="Gene3D" id="3.20.20.80">
    <property type="entry name" value="Glycosidases"/>
    <property type="match status" value="1"/>
</dbReference>
<proteinExistence type="predicted"/>
<evidence type="ECO:0000256" key="2">
    <source>
        <dbReference type="SAM" id="SignalP"/>
    </source>
</evidence>
<dbReference type="InterPro" id="IPR035992">
    <property type="entry name" value="Ricin_B-like_lectins"/>
</dbReference>
<feature type="domain" description="Ricin B lectin" evidence="3">
    <location>
        <begin position="44"/>
        <end position="168"/>
    </location>
</feature>
<dbReference type="InterPro" id="IPR024655">
    <property type="entry name" value="Asl1_glyco_hydro_catalytic"/>
</dbReference>
<dbReference type="Pfam" id="PF11790">
    <property type="entry name" value="Glyco_hydro_cc"/>
    <property type="match status" value="1"/>
</dbReference>
<dbReference type="InterPro" id="IPR000772">
    <property type="entry name" value="Ricin_B_lectin"/>
</dbReference>
<evidence type="ECO:0000313" key="5">
    <source>
        <dbReference type="Proteomes" id="UP001143480"/>
    </source>
</evidence>
<dbReference type="Pfam" id="PF00652">
    <property type="entry name" value="Ricin_B_lectin"/>
    <property type="match status" value="1"/>
</dbReference>
<feature type="region of interest" description="Disordered" evidence="1">
    <location>
        <begin position="163"/>
        <end position="199"/>
    </location>
</feature>
<dbReference type="SUPFAM" id="SSF51445">
    <property type="entry name" value="(Trans)glycosidases"/>
    <property type="match status" value="1"/>
</dbReference>
<keyword evidence="5" id="KW-1185">Reference proteome</keyword>
<dbReference type="SUPFAM" id="SSF50370">
    <property type="entry name" value="Ricin B-like lectins"/>
    <property type="match status" value="1"/>
</dbReference>